<dbReference type="Gene3D" id="2.60.40.1120">
    <property type="entry name" value="Carboxypeptidase-like, regulatory domain"/>
    <property type="match status" value="1"/>
</dbReference>
<proteinExistence type="predicted"/>
<reference evidence="2" key="1">
    <citation type="journal article" date="2019" name="Int. J. Syst. Evol. Microbiol.">
        <title>The Global Catalogue of Microorganisms (GCM) 10K type strain sequencing project: providing services to taxonomists for standard genome sequencing and annotation.</title>
        <authorList>
            <consortium name="The Broad Institute Genomics Platform"/>
            <consortium name="The Broad Institute Genome Sequencing Center for Infectious Disease"/>
            <person name="Wu L."/>
            <person name="Ma J."/>
        </authorList>
    </citation>
    <scope>NUCLEOTIDE SEQUENCE [LARGE SCALE GENOMIC DNA]</scope>
    <source>
        <strain evidence="2">KCTC 23984</strain>
    </source>
</reference>
<gene>
    <name evidence="1" type="ORF">ACFS7Z_04090</name>
</gene>
<dbReference type="Pfam" id="PF13715">
    <property type="entry name" value="CarbopepD_reg_2"/>
    <property type="match status" value="1"/>
</dbReference>
<dbReference type="Proteomes" id="UP001597641">
    <property type="component" value="Unassembled WGS sequence"/>
</dbReference>
<dbReference type="EMBL" id="JBHUOX010000002">
    <property type="protein sequence ID" value="MFD2999529.1"/>
    <property type="molecule type" value="Genomic_DNA"/>
</dbReference>
<dbReference type="SUPFAM" id="SSF49464">
    <property type="entry name" value="Carboxypeptidase regulatory domain-like"/>
    <property type="match status" value="1"/>
</dbReference>
<name>A0ABW6BRU5_9BACT</name>
<accession>A0ABW6BRU5</accession>
<evidence type="ECO:0000313" key="2">
    <source>
        <dbReference type="Proteomes" id="UP001597641"/>
    </source>
</evidence>
<protein>
    <submittedName>
        <fullName evidence="1">Carboxypeptidase-like regulatory domain-containing protein</fullName>
    </submittedName>
</protein>
<keyword evidence="2" id="KW-1185">Reference proteome</keyword>
<dbReference type="InterPro" id="IPR008969">
    <property type="entry name" value="CarboxyPept-like_regulatory"/>
</dbReference>
<sequence length="91" mass="10223">MKPIFTQYILLLFLLVLQLSLFAQGIEGTVIDQEGEPLPFASIFIVNLKNGSSCNAYGQYKLNLPTGTHTVQVKYIGYETQQVQLLLREVC</sequence>
<comment type="caution">
    <text evidence="1">The sequence shown here is derived from an EMBL/GenBank/DDBJ whole genome shotgun (WGS) entry which is preliminary data.</text>
</comment>
<evidence type="ECO:0000313" key="1">
    <source>
        <dbReference type="EMBL" id="MFD2999529.1"/>
    </source>
</evidence>
<dbReference type="RefSeq" id="WP_377481331.1">
    <property type="nucleotide sequence ID" value="NZ_JBHUOX010000002.1"/>
</dbReference>
<organism evidence="1 2">
    <name type="scientific">Pontibacter toksunensis</name>
    <dbReference type="NCBI Taxonomy" id="1332631"/>
    <lineage>
        <taxon>Bacteria</taxon>
        <taxon>Pseudomonadati</taxon>
        <taxon>Bacteroidota</taxon>
        <taxon>Cytophagia</taxon>
        <taxon>Cytophagales</taxon>
        <taxon>Hymenobacteraceae</taxon>
        <taxon>Pontibacter</taxon>
    </lineage>
</organism>